<feature type="region of interest" description="Disordered" evidence="2">
    <location>
        <begin position="128"/>
        <end position="153"/>
    </location>
</feature>
<evidence type="ECO:0000256" key="3">
    <source>
        <dbReference type="SAM" id="Phobius"/>
    </source>
</evidence>
<keyword evidence="1" id="KW-0245">EGF-like domain</keyword>
<dbReference type="PROSITE" id="PS50026">
    <property type="entry name" value="EGF_3"/>
    <property type="match status" value="1"/>
</dbReference>
<proteinExistence type="predicted"/>
<feature type="compositionally biased region" description="Polar residues" evidence="2">
    <location>
        <begin position="140"/>
        <end position="153"/>
    </location>
</feature>
<evidence type="ECO:0000313" key="6">
    <source>
        <dbReference type="Proteomes" id="UP001201812"/>
    </source>
</evidence>
<keyword evidence="1" id="KW-1015">Disulfide bond</keyword>
<dbReference type="InterPro" id="IPR000742">
    <property type="entry name" value="EGF"/>
</dbReference>
<comment type="caution">
    <text evidence="1">Lacks conserved residue(s) required for the propagation of feature annotation.</text>
</comment>
<dbReference type="AlphaFoldDB" id="A0AAD4MV44"/>
<feature type="transmembrane region" description="Helical" evidence="3">
    <location>
        <begin position="282"/>
        <end position="301"/>
    </location>
</feature>
<dbReference type="Proteomes" id="UP001201812">
    <property type="component" value="Unassembled WGS sequence"/>
</dbReference>
<dbReference type="PROSITE" id="PS01186">
    <property type="entry name" value="EGF_2"/>
    <property type="match status" value="1"/>
</dbReference>
<evidence type="ECO:0000313" key="5">
    <source>
        <dbReference type="EMBL" id="KAI1706261.1"/>
    </source>
</evidence>
<evidence type="ECO:0000259" key="4">
    <source>
        <dbReference type="PROSITE" id="PS50026"/>
    </source>
</evidence>
<evidence type="ECO:0000256" key="2">
    <source>
        <dbReference type="SAM" id="MobiDB-lite"/>
    </source>
</evidence>
<evidence type="ECO:0000256" key="1">
    <source>
        <dbReference type="PROSITE-ProRule" id="PRU00076"/>
    </source>
</evidence>
<dbReference type="SUPFAM" id="SSF57196">
    <property type="entry name" value="EGF/Laminin"/>
    <property type="match status" value="1"/>
</dbReference>
<organism evidence="5 6">
    <name type="scientific">Ditylenchus destructor</name>
    <dbReference type="NCBI Taxonomy" id="166010"/>
    <lineage>
        <taxon>Eukaryota</taxon>
        <taxon>Metazoa</taxon>
        <taxon>Ecdysozoa</taxon>
        <taxon>Nematoda</taxon>
        <taxon>Chromadorea</taxon>
        <taxon>Rhabditida</taxon>
        <taxon>Tylenchina</taxon>
        <taxon>Tylenchomorpha</taxon>
        <taxon>Sphaerularioidea</taxon>
        <taxon>Anguinidae</taxon>
        <taxon>Anguininae</taxon>
        <taxon>Ditylenchus</taxon>
    </lineage>
</organism>
<keyword evidence="3" id="KW-0812">Transmembrane</keyword>
<reference evidence="5" key="1">
    <citation type="submission" date="2022-01" db="EMBL/GenBank/DDBJ databases">
        <title>Genome Sequence Resource for Two Populations of Ditylenchus destructor, the Migratory Endoparasitic Phytonematode.</title>
        <authorList>
            <person name="Zhang H."/>
            <person name="Lin R."/>
            <person name="Xie B."/>
        </authorList>
    </citation>
    <scope>NUCLEOTIDE SEQUENCE</scope>
    <source>
        <strain evidence="5">BazhouSP</strain>
    </source>
</reference>
<dbReference type="PROSITE" id="PS00022">
    <property type="entry name" value="EGF_1"/>
    <property type="match status" value="1"/>
</dbReference>
<protein>
    <recommendedName>
        <fullName evidence="4">EGF-like domain-containing protein</fullName>
    </recommendedName>
</protein>
<accession>A0AAD4MV44</accession>
<name>A0AAD4MV44_9BILA</name>
<comment type="caution">
    <text evidence="5">The sequence shown here is derived from an EMBL/GenBank/DDBJ whole genome shotgun (WGS) entry which is preliminary data.</text>
</comment>
<gene>
    <name evidence="5" type="ORF">DdX_13102</name>
</gene>
<keyword evidence="3" id="KW-0472">Membrane</keyword>
<dbReference type="Gene3D" id="2.10.25.10">
    <property type="entry name" value="Laminin"/>
    <property type="match status" value="1"/>
</dbReference>
<feature type="disulfide bond" evidence="1">
    <location>
        <begin position="255"/>
        <end position="264"/>
    </location>
</feature>
<feature type="domain" description="EGF-like" evidence="4">
    <location>
        <begin position="226"/>
        <end position="265"/>
    </location>
</feature>
<keyword evidence="3" id="KW-1133">Transmembrane helix</keyword>
<sequence length="456" mass="51369">MPETSGNDDEVFELVLRSDEPLSAPAKIAHFQQENPDEKAVVIVKCKIADGDVGFEPGSLLFTKDHKEIEQENSRPRSITYKVDIDEIFEREAEHSSEENNIPPVKDEPISQEDLWLFREEKADYPKFPGNKQRFASPARFSSSGNKAKSSNLLNKPEITDNLNKVNTVNLTFECSAQRKVGGNFKGKFQNRSLKLALSRSSRRKFAAGIGQPSSSSHPTIRMPHNSRQCEFNHCKNGGLCVTQADDPSVSYCVCVNGFSGQTCERLDGILKDTEAKNSSTLYAGIALILIFMAFLGTLLGRERRKHLQYKRSLKQHSLSIRSKDPEKQNMSTCSLQHYEFVDGRESPQSKRIICDPEMQPPDFVAIYINPYDNVRREDQSNKVDRNWARHVENGTPGNLERIGMFRSTISAQSEEPATNSRKACPFPSAASNENPDTFVRLLPLEKCSQRDVAYL</sequence>
<dbReference type="CDD" id="cd00054">
    <property type="entry name" value="EGF_CA"/>
    <property type="match status" value="1"/>
</dbReference>
<dbReference type="EMBL" id="JAKKPZ010000049">
    <property type="protein sequence ID" value="KAI1706261.1"/>
    <property type="molecule type" value="Genomic_DNA"/>
</dbReference>
<keyword evidence="6" id="KW-1185">Reference proteome</keyword>